<dbReference type="GO" id="GO:0009090">
    <property type="term" value="P:homoserine biosynthetic process"/>
    <property type="evidence" value="ECO:0007669"/>
    <property type="project" value="TreeGrafter"/>
</dbReference>
<protein>
    <recommendedName>
        <fullName evidence="2">aspartate kinase</fullName>
        <ecNumber evidence="2">2.7.2.4</ecNumber>
    </recommendedName>
</protein>
<dbReference type="Proteomes" id="UP000556084">
    <property type="component" value="Unassembled WGS sequence"/>
</dbReference>
<evidence type="ECO:0000256" key="3">
    <source>
        <dbReference type="ARBA" id="ARBA00022679"/>
    </source>
</evidence>
<evidence type="ECO:0000256" key="5">
    <source>
        <dbReference type="ARBA" id="ARBA00022777"/>
    </source>
</evidence>
<comment type="catalytic activity">
    <reaction evidence="7">
        <text>L-aspartate + ATP = 4-phospho-L-aspartate + ADP</text>
        <dbReference type="Rhea" id="RHEA:23776"/>
        <dbReference type="ChEBI" id="CHEBI:29991"/>
        <dbReference type="ChEBI" id="CHEBI:30616"/>
        <dbReference type="ChEBI" id="CHEBI:57535"/>
        <dbReference type="ChEBI" id="CHEBI:456216"/>
        <dbReference type="EC" id="2.7.2.4"/>
    </reaction>
</comment>
<dbReference type="GO" id="GO:0009089">
    <property type="term" value="P:lysine biosynthetic process via diaminopimelate"/>
    <property type="evidence" value="ECO:0007669"/>
    <property type="project" value="TreeGrafter"/>
</dbReference>
<evidence type="ECO:0000256" key="6">
    <source>
        <dbReference type="ARBA" id="ARBA00022840"/>
    </source>
</evidence>
<dbReference type="PANTHER" id="PTHR21499:SF3">
    <property type="entry name" value="ASPARTOKINASE"/>
    <property type="match status" value="1"/>
</dbReference>
<feature type="domain" description="Aspartate/glutamate/uridylate kinase" evidence="9">
    <location>
        <begin position="8"/>
        <end position="232"/>
    </location>
</feature>
<evidence type="ECO:0000256" key="7">
    <source>
        <dbReference type="ARBA" id="ARBA00047872"/>
    </source>
</evidence>
<proteinExistence type="inferred from homology"/>
<reference evidence="10 11" key="1">
    <citation type="submission" date="2020-08" db="EMBL/GenBank/DDBJ databases">
        <title>Genomic Encyclopedia of Type Strains, Phase III (KMG-III): the genomes of soil and plant-associated and newly described type strains.</title>
        <authorList>
            <person name="Whitman W."/>
        </authorList>
    </citation>
    <scope>NUCLEOTIDE SEQUENCE [LARGE SCALE GENOMIC DNA]</scope>
    <source>
        <strain evidence="10 11">CECT 3266</strain>
    </source>
</reference>
<dbReference type="EMBL" id="JACHJH010000001">
    <property type="protein sequence ID" value="MBB4891174.1"/>
    <property type="molecule type" value="Genomic_DNA"/>
</dbReference>
<evidence type="ECO:0000256" key="8">
    <source>
        <dbReference type="SAM" id="MobiDB-lite"/>
    </source>
</evidence>
<keyword evidence="4" id="KW-0547">Nucleotide-binding</keyword>
<name>A0A7W7LJ57_9ACTN</name>
<comment type="similarity">
    <text evidence="1">Belongs to the aspartokinase family.</text>
</comment>
<evidence type="ECO:0000313" key="11">
    <source>
        <dbReference type="Proteomes" id="UP000556084"/>
    </source>
</evidence>
<accession>A0A7W7LJ57</accession>
<evidence type="ECO:0000256" key="2">
    <source>
        <dbReference type="ARBA" id="ARBA00013059"/>
    </source>
</evidence>
<dbReference type="GO" id="GO:0004072">
    <property type="term" value="F:aspartate kinase activity"/>
    <property type="evidence" value="ECO:0007669"/>
    <property type="project" value="UniProtKB-EC"/>
</dbReference>
<dbReference type="GO" id="GO:0005829">
    <property type="term" value="C:cytosol"/>
    <property type="evidence" value="ECO:0007669"/>
    <property type="project" value="TreeGrafter"/>
</dbReference>
<evidence type="ECO:0000256" key="1">
    <source>
        <dbReference type="ARBA" id="ARBA00010122"/>
    </source>
</evidence>
<evidence type="ECO:0000313" key="10">
    <source>
        <dbReference type="EMBL" id="MBB4891174.1"/>
    </source>
</evidence>
<comment type="caution">
    <text evidence="10">The sequence shown here is derived from an EMBL/GenBank/DDBJ whole genome shotgun (WGS) entry which is preliminary data.</text>
</comment>
<dbReference type="SUPFAM" id="SSF53633">
    <property type="entry name" value="Carbamate kinase-like"/>
    <property type="match status" value="1"/>
</dbReference>
<dbReference type="Pfam" id="PF00696">
    <property type="entry name" value="AA_kinase"/>
    <property type="match status" value="1"/>
</dbReference>
<dbReference type="AlphaFoldDB" id="A0A7W7LJ57"/>
<feature type="region of interest" description="Disordered" evidence="8">
    <location>
        <begin position="374"/>
        <end position="424"/>
    </location>
</feature>
<dbReference type="RefSeq" id="WP_184345810.1">
    <property type="nucleotide sequence ID" value="NZ_JACHJH010000001.1"/>
</dbReference>
<keyword evidence="11" id="KW-1185">Reference proteome</keyword>
<organism evidence="10 11">
    <name type="scientific">Streptomyces olivoverticillatus</name>
    <dbReference type="NCBI Taxonomy" id="66427"/>
    <lineage>
        <taxon>Bacteria</taxon>
        <taxon>Bacillati</taxon>
        <taxon>Actinomycetota</taxon>
        <taxon>Actinomycetes</taxon>
        <taxon>Kitasatosporales</taxon>
        <taxon>Streptomycetaceae</taxon>
        <taxon>Streptomyces</taxon>
    </lineage>
</organism>
<sequence>MRADTSPLVLKFGGSSFADLEGYPRVARHVALRAAGGRPVVVVVSAMSGTTGRLLHTLEQIAEAPPDRTAAMLLTTGETVSVALLAAALAAEGVPARPLAVAETGLLAAGPADRAELERAGAGPVRAALAECPVVVLPGGQGVDAAGRVVMLGRNSSDLSAVAVAGALGAPVCELFSDVPGVCTADPFLVPDARVLPRIGYGGVRRMSRYGAKVVHERAVEWAERTGVRLHCRPFPPDGPGTEVGPGPGAAAVVTHTHGEVRRFDGPGPRGAAADRLAAEGLESVAVDDGGAALLVVPGGVRGARAMLGAGRHLAHLRLLTTLHEDGRAEPVLVEQTALAAEARRRHALLYPAGDDRPAAPRAKTRSALSDLLVSGASHGLPDPDPRTPGGLEPARPAFADDVSLGGSPRVTARGTAGTSPPGP</sequence>
<keyword evidence="5 10" id="KW-0418">Kinase</keyword>
<dbReference type="InterPro" id="IPR036393">
    <property type="entry name" value="AceGlu_kinase-like_sf"/>
</dbReference>
<keyword evidence="6" id="KW-0067">ATP-binding</keyword>
<evidence type="ECO:0000259" key="9">
    <source>
        <dbReference type="Pfam" id="PF00696"/>
    </source>
</evidence>
<evidence type="ECO:0000256" key="4">
    <source>
        <dbReference type="ARBA" id="ARBA00022741"/>
    </source>
</evidence>
<dbReference type="PANTHER" id="PTHR21499">
    <property type="entry name" value="ASPARTATE KINASE"/>
    <property type="match status" value="1"/>
</dbReference>
<dbReference type="EC" id="2.7.2.4" evidence="2"/>
<keyword evidence="3 10" id="KW-0808">Transferase</keyword>
<dbReference type="InterPro" id="IPR001048">
    <property type="entry name" value="Asp/Glu/Uridylate_kinase"/>
</dbReference>
<dbReference type="Gene3D" id="3.40.1160.10">
    <property type="entry name" value="Acetylglutamate kinase-like"/>
    <property type="match status" value="1"/>
</dbReference>
<gene>
    <name evidence="10" type="ORF">FHS39_000174</name>
</gene>